<keyword evidence="6 9" id="KW-0819">tRNA processing</keyword>
<feature type="binding site" evidence="9">
    <location>
        <position position="531"/>
    </location>
    <ligand>
        <name>S-adenosyl-L-methionine</name>
        <dbReference type="ChEBI" id="CHEBI:59789"/>
    </ligand>
</feature>
<comment type="function">
    <text evidence="9">Specifically methylates the N1 position of guanosine-37 in various cytoplasmic and mitochondrial tRNAs. Methylation is not dependent on the nature of the nucleoside 5' of the target nucleoside. This is the first step in the biosynthesis of wybutosine (yW), a modified base adjacent to the anticodon of tRNAs and required for accurate decoding.</text>
</comment>
<dbReference type="FunFam" id="3.40.50.150:FF:000765">
    <property type="entry name" value="tRNA (guanine(37)-N1)-methyltransferase"/>
    <property type="match status" value="1"/>
</dbReference>
<dbReference type="Pfam" id="PF02475">
    <property type="entry name" value="TRM5-TYW2_MTfase"/>
    <property type="match status" value="1"/>
</dbReference>
<feature type="binding site" evidence="9">
    <location>
        <begin position="460"/>
        <end position="461"/>
    </location>
    <ligand>
        <name>S-adenosyl-L-methionine</name>
        <dbReference type="ChEBI" id="CHEBI:59789"/>
    </ligand>
</feature>
<dbReference type="GO" id="GO:0005634">
    <property type="term" value="C:nucleus"/>
    <property type="evidence" value="ECO:0007669"/>
    <property type="project" value="UniProtKB-SubCell"/>
</dbReference>
<dbReference type="Proteomes" id="UP001500493">
    <property type="component" value="Unassembled WGS sequence"/>
</dbReference>
<organism evidence="12 13">
    <name type="scientific">Leishmania shawi</name>
    <dbReference type="NCBI Taxonomy" id="5680"/>
    <lineage>
        <taxon>Eukaryota</taxon>
        <taxon>Discoba</taxon>
        <taxon>Euglenozoa</taxon>
        <taxon>Kinetoplastea</taxon>
        <taxon>Metakinetoplastina</taxon>
        <taxon>Trypanosomatida</taxon>
        <taxon>Trypanosomatidae</taxon>
        <taxon>Leishmaniinae</taxon>
        <taxon>Leishmania</taxon>
        <taxon>Leishmania guyanensis species complex</taxon>
    </lineage>
</organism>
<dbReference type="InterPro" id="IPR030382">
    <property type="entry name" value="MeTrfase_TRM5/TYW2"/>
</dbReference>
<evidence type="ECO:0000256" key="4">
    <source>
        <dbReference type="ARBA" id="ARBA00022679"/>
    </source>
</evidence>
<evidence type="ECO:0000313" key="13">
    <source>
        <dbReference type="Proteomes" id="UP001500493"/>
    </source>
</evidence>
<dbReference type="SUPFAM" id="SSF53335">
    <property type="entry name" value="S-adenosyl-L-methionine-dependent methyltransferases"/>
    <property type="match status" value="1"/>
</dbReference>
<feature type="region of interest" description="Disordered" evidence="10">
    <location>
        <begin position="210"/>
        <end position="237"/>
    </location>
</feature>
<name>A0AAW3C0N2_9TRYP</name>
<protein>
    <recommendedName>
        <fullName evidence="9">tRNA (guanine(37)-N1)-methyltransferase</fullName>
        <ecNumber evidence="9">2.1.1.228</ecNumber>
    </recommendedName>
    <alternativeName>
        <fullName evidence="9">M1G-methyltransferase</fullName>
    </alternativeName>
    <alternativeName>
        <fullName evidence="9">tRNA [GM37] methyltransferase</fullName>
    </alternativeName>
    <alternativeName>
        <fullName evidence="9">tRNA methyltransferase 5 homolog</fullName>
    </alternativeName>
</protein>
<comment type="similarity">
    <text evidence="1">Belongs to the class I-like SAM-binding methyltransferase superfamily. TRM5/TYW2 family.</text>
</comment>
<gene>
    <name evidence="12" type="ORF">Q4I32_002443</name>
</gene>
<feature type="region of interest" description="Disordered" evidence="10">
    <location>
        <begin position="711"/>
        <end position="746"/>
    </location>
</feature>
<dbReference type="InterPro" id="IPR056743">
    <property type="entry name" value="TRM5-TYW2-like_MTfase"/>
</dbReference>
<proteinExistence type="inferred from homology"/>
<evidence type="ECO:0000256" key="9">
    <source>
        <dbReference type="HAMAP-Rule" id="MF_03152"/>
    </source>
</evidence>
<feature type="binding site" evidence="9">
    <location>
        <position position="422"/>
    </location>
    <ligand>
        <name>S-adenosyl-L-methionine</name>
        <dbReference type="ChEBI" id="CHEBI:59789"/>
    </ligand>
</feature>
<comment type="catalytic activity">
    <reaction evidence="9">
        <text>guanosine(37) in tRNA + S-adenosyl-L-methionine = N(1)-methylguanosine(37) in tRNA + S-adenosyl-L-homocysteine + H(+)</text>
        <dbReference type="Rhea" id="RHEA:36899"/>
        <dbReference type="Rhea" id="RHEA-COMP:10145"/>
        <dbReference type="Rhea" id="RHEA-COMP:10147"/>
        <dbReference type="ChEBI" id="CHEBI:15378"/>
        <dbReference type="ChEBI" id="CHEBI:57856"/>
        <dbReference type="ChEBI" id="CHEBI:59789"/>
        <dbReference type="ChEBI" id="CHEBI:73542"/>
        <dbReference type="ChEBI" id="CHEBI:74269"/>
        <dbReference type="EC" id="2.1.1.228"/>
    </reaction>
</comment>
<dbReference type="InterPro" id="IPR056744">
    <property type="entry name" value="TRM5/TYW2-like_N"/>
</dbReference>
<keyword evidence="3 9" id="KW-0489">Methyltransferase</keyword>
<keyword evidence="5 9" id="KW-0949">S-adenosyl-L-methionine</keyword>
<evidence type="ECO:0000259" key="11">
    <source>
        <dbReference type="PROSITE" id="PS51684"/>
    </source>
</evidence>
<evidence type="ECO:0000256" key="7">
    <source>
        <dbReference type="ARBA" id="ARBA00023128"/>
    </source>
</evidence>
<evidence type="ECO:0000256" key="5">
    <source>
        <dbReference type="ARBA" id="ARBA00022691"/>
    </source>
</evidence>
<dbReference type="GO" id="GO:0002939">
    <property type="term" value="P:tRNA N1-guanine methylation"/>
    <property type="evidence" value="ECO:0007669"/>
    <property type="project" value="TreeGrafter"/>
</dbReference>
<keyword evidence="4 9" id="KW-0808">Transferase</keyword>
<feature type="compositionally biased region" description="Basic and acidic residues" evidence="10">
    <location>
        <begin position="711"/>
        <end position="721"/>
    </location>
</feature>
<comment type="caution">
    <text evidence="12">The sequence shown here is derived from an EMBL/GenBank/DDBJ whole genome shotgun (WGS) entry which is preliminary data.</text>
</comment>
<dbReference type="InterPro" id="IPR029063">
    <property type="entry name" value="SAM-dependent_MTases_sf"/>
</dbReference>
<dbReference type="GO" id="GO:0005759">
    <property type="term" value="C:mitochondrial matrix"/>
    <property type="evidence" value="ECO:0007669"/>
    <property type="project" value="UniProtKB-SubCell"/>
</dbReference>
<evidence type="ECO:0000256" key="6">
    <source>
        <dbReference type="ARBA" id="ARBA00022694"/>
    </source>
</evidence>
<dbReference type="EC" id="2.1.1.228" evidence="9"/>
<dbReference type="GO" id="GO:0052906">
    <property type="term" value="F:tRNA (guanine(37)-N1)-methyltransferase activity"/>
    <property type="evidence" value="ECO:0007669"/>
    <property type="project" value="UniProtKB-UniRule"/>
</dbReference>
<dbReference type="AlphaFoldDB" id="A0AAW3C0N2"/>
<dbReference type="HAMAP" id="MF_03152">
    <property type="entry name" value="TRM5"/>
    <property type="match status" value="1"/>
</dbReference>
<evidence type="ECO:0000256" key="10">
    <source>
        <dbReference type="SAM" id="MobiDB-lite"/>
    </source>
</evidence>
<keyword evidence="2 9" id="KW-0963">Cytoplasm</keyword>
<evidence type="ECO:0000256" key="8">
    <source>
        <dbReference type="ARBA" id="ARBA00023242"/>
    </source>
</evidence>
<feature type="domain" description="SAM-dependent methyltransferase TRM5/TYW2-type" evidence="11">
    <location>
        <begin position="283"/>
        <end position="644"/>
    </location>
</feature>
<dbReference type="InterPro" id="IPR025792">
    <property type="entry name" value="tRNA_Gua_MeTrfase_euk"/>
</dbReference>
<dbReference type="PANTHER" id="PTHR23245:SF43">
    <property type="entry name" value="TRNA (GUANINE(37)-N1)-METHYLTRANSFERASE 2"/>
    <property type="match status" value="1"/>
</dbReference>
<dbReference type="Gene3D" id="3.30.300.110">
    <property type="entry name" value="Met-10+ protein-like domains"/>
    <property type="match status" value="1"/>
</dbReference>
<evidence type="ECO:0000256" key="1">
    <source>
        <dbReference type="ARBA" id="ARBA00009775"/>
    </source>
</evidence>
<feature type="binding site" evidence="9">
    <location>
        <begin position="489"/>
        <end position="490"/>
    </location>
    <ligand>
        <name>S-adenosyl-L-methionine</name>
        <dbReference type="ChEBI" id="CHEBI:59789"/>
    </ligand>
</feature>
<dbReference type="FunFam" id="3.30.300.110:FF:000005">
    <property type="entry name" value="tRNA (guanine(37)-N1)-methyltransferase"/>
    <property type="match status" value="1"/>
</dbReference>
<keyword evidence="8 9" id="KW-0539">Nucleus</keyword>
<evidence type="ECO:0000313" key="12">
    <source>
        <dbReference type="EMBL" id="KAL0527948.1"/>
    </source>
</evidence>
<sequence>MSAKPTDSSMEPRAVPHSYRKRVHSTVELAVLVYQPLEASGALLSILRGKLYHQRNVRSVLDVVAVPTDTGDQGHSAASKVRVEYLAPPSNKDNRNSSSNIGCVLRDDIQRGSRAAATCNSSPPPTPPAFLEGCCKMCLLDPAVLEAAELWPDPASVTQNSTPVFLLGAGIPGARVTQQLEAALQAGQLPRKAADLLQQLHERLAASLTENQDGDPQAQDSLRAVAAPPSPSSRKRGSYVGAVEVTFASRTVELSYRNYTMSELLSMVLPLREDADLVALSGFEQVGHIAHVNLSAAHLPYADVIGQVILDCNETVSVVVNKVDAISSVFREFKMNIIGERRRADDLGGDVGVGANASDSGEVGDSLTAEEKAVIALEASSLISPAEARLNRMLTAAVRQHGCCFRVPYNRVYWNSRLSFEHARLVDQMRPGDVLFDVMAGVGPFAVPAAKKGVQVFANDLNPVAAQYMKVNAELNRLPANSFHVFNMDGRHFLNSVLFDSITGAAASKIEATATSHPGCVCTGRRHVTMNLPAVAVEFLDVFQPLSNTSSLAGEQQSNAATTVAVNERWNRLPAHVEPNDIDQGTLFHVYGFSAAEDLIADAVRQVEANLGYTLPPESIEEVLMVRDVAPTKRMMCVSFTLPPAFWANLLASQPGKDGASFTHAVAASALVEEGAEPTIKRAKADALLTRGVCGVPALTSDFAELLDCPRSRSEEGKETQRLGGGAGSGARSHRVGVLHHVTSSP</sequence>
<comment type="subcellular location">
    <subcellularLocation>
        <location evidence="9">Mitochondrion matrix</location>
    </subcellularLocation>
    <subcellularLocation>
        <location evidence="9">Nucleus</location>
    </subcellularLocation>
    <subcellularLocation>
        <location evidence="9">Cytoplasm</location>
    </subcellularLocation>
    <text evidence="9">Predominantly in the mitochondria and in the nucleus.</text>
</comment>
<dbReference type="PANTHER" id="PTHR23245">
    <property type="entry name" value="TRNA METHYLTRANSFERASE"/>
    <property type="match status" value="1"/>
</dbReference>
<accession>A0AAW3C0N2</accession>
<comment type="subunit">
    <text evidence="9">Monomer.</text>
</comment>
<dbReference type="PROSITE" id="PS51684">
    <property type="entry name" value="SAM_MT_TRM5_TYW2"/>
    <property type="match status" value="1"/>
</dbReference>
<evidence type="ECO:0000256" key="3">
    <source>
        <dbReference type="ARBA" id="ARBA00022603"/>
    </source>
</evidence>
<dbReference type="EMBL" id="JBAMZJ010000017">
    <property type="protein sequence ID" value="KAL0527948.1"/>
    <property type="molecule type" value="Genomic_DNA"/>
</dbReference>
<reference evidence="12" key="1">
    <citation type="submission" date="2024-02" db="EMBL/GenBank/DDBJ databases">
        <title>FIRST GENOME SEQUENCES OF Leishmania (Viannia) shawi, Leishmania (Viannia) lindenbergi AND Leishmania (Viannia) utingensis.</title>
        <authorList>
            <person name="Resadore F."/>
            <person name="Custodio M.G.F."/>
            <person name="Boite M.C."/>
            <person name="Cupolillo E."/>
            <person name="Ferreira G.E.M."/>
        </authorList>
    </citation>
    <scope>NUCLEOTIDE SEQUENCE</scope>
    <source>
        <strain evidence="12">MHOM/BR/2013/18 LTA MLF</strain>
    </source>
</reference>
<dbReference type="Pfam" id="PF25133">
    <property type="entry name" value="TYW2_N_2"/>
    <property type="match status" value="1"/>
</dbReference>
<keyword evidence="7 9" id="KW-0496">Mitochondrion</keyword>
<evidence type="ECO:0000256" key="2">
    <source>
        <dbReference type="ARBA" id="ARBA00022490"/>
    </source>
</evidence>
<comment type="similarity">
    <text evidence="9">Belongs to the TRM5 / TYW2 family.</text>
</comment>
<dbReference type="Gene3D" id="3.40.50.150">
    <property type="entry name" value="Vaccinia Virus protein VP39"/>
    <property type="match status" value="1"/>
</dbReference>